<keyword evidence="2 4" id="KW-0238">DNA-binding</keyword>
<dbReference type="EMBL" id="CP011853">
    <property type="protein sequence ID" value="ALG86458.1"/>
    <property type="molecule type" value="Genomic_DNA"/>
</dbReference>
<evidence type="ECO:0000313" key="6">
    <source>
        <dbReference type="EMBL" id="ALG86458.1"/>
    </source>
</evidence>
<evidence type="ECO:0000256" key="3">
    <source>
        <dbReference type="ARBA" id="ARBA00023163"/>
    </source>
</evidence>
<reference evidence="6 7" key="2">
    <citation type="journal article" date="2017" name="Int. J. Syst. Evol. Microbiol.">
        <title>Gordonia phthalatica sp. nov., a di-n-butyl phthalate-degrading bacterium isolated from activated sludge.</title>
        <authorList>
            <person name="Jin D."/>
            <person name="Kong X."/>
            <person name="Jia M."/>
            <person name="Yu X."/>
            <person name="Wang X."/>
            <person name="Zhuang X."/>
            <person name="Deng Y."/>
            <person name="Bai Z."/>
        </authorList>
    </citation>
    <scope>NUCLEOTIDE SEQUENCE [LARGE SCALE GENOMIC DNA]</scope>
    <source>
        <strain evidence="6 7">QH-11</strain>
    </source>
</reference>
<dbReference type="KEGG" id="goq:ACH46_20630"/>
<proteinExistence type="predicted"/>
<dbReference type="PANTHER" id="PTHR30055">
    <property type="entry name" value="HTH-TYPE TRANSCRIPTIONAL REGULATOR RUTR"/>
    <property type="match status" value="1"/>
</dbReference>
<dbReference type="AlphaFoldDB" id="A0A0N9N6C6"/>
<dbReference type="GO" id="GO:0003700">
    <property type="term" value="F:DNA-binding transcription factor activity"/>
    <property type="evidence" value="ECO:0007669"/>
    <property type="project" value="TreeGrafter"/>
</dbReference>
<reference evidence="7" key="1">
    <citation type="submission" date="2015-06" db="EMBL/GenBank/DDBJ databases">
        <title>Complete genome sequence and metabolic analysis of phthalate degradation pathway in Gordonia sp. QH-11.</title>
        <authorList>
            <person name="Jin D."/>
            <person name="Kong X."/>
            <person name="Bai Z."/>
        </authorList>
    </citation>
    <scope>NUCLEOTIDE SEQUENCE [LARGE SCALE GENOMIC DNA]</scope>
    <source>
        <strain evidence="7">QH-11</strain>
    </source>
</reference>
<organism evidence="6 7">
    <name type="scientific">Gordonia phthalatica</name>
    <dbReference type="NCBI Taxonomy" id="1136941"/>
    <lineage>
        <taxon>Bacteria</taxon>
        <taxon>Bacillati</taxon>
        <taxon>Actinomycetota</taxon>
        <taxon>Actinomycetes</taxon>
        <taxon>Mycobacteriales</taxon>
        <taxon>Gordoniaceae</taxon>
        <taxon>Gordonia</taxon>
    </lineage>
</organism>
<dbReference type="InterPro" id="IPR050109">
    <property type="entry name" value="HTH-type_TetR-like_transc_reg"/>
</dbReference>
<dbReference type="InterPro" id="IPR009057">
    <property type="entry name" value="Homeodomain-like_sf"/>
</dbReference>
<evidence type="ECO:0000256" key="2">
    <source>
        <dbReference type="ARBA" id="ARBA00023125"/>
    </source>
</evidence>
<dbReference type="Proteomes" id="UP000063789">
    <property type="component" value="Chromosome"/>
</dbReference>
<dbReference type="PROSITE" id="PS50977">
    <property type="entry name" value="HTH_TETR_2"/>
    <property type="match status" value="1"/>
</dbReference>
<evidence type="ECO:0000259" key="5">
    <source>
        <dbReference type="PROSITE" id="PS50977"/>
    </source>
</evidence>
<dbReference type="PATRIC" id="fig|1136941.3.peg.4226"/>
<dbReference type="InterPro" id="IPR001647">
    <property type="entry name" value="HTH_TetR"/>
</dbReference>
<dbReference type="PANTHER" id="PTHR30055:SF234">
    <property type="entry name" value="HTH-TYPE TRANSCRIPTIONAL REGULATOR BETI"/>
    <property type="match status" value="1"/>
</dbReference>
<dbReference type="GO" id="GO:0000976">
    <property type="term" value="F:transcription cis-regulatory region binding"/>
    <property type="evidence" value="ECO:0007669"/>
    <property type="project" value="TreeGrafter"/>
</dbReference>
<dbReference type="STRING" id="1136941.ACH46_20630"/>
<dbReference type="SUPFAM" id="SSF46689">
    <property type="entry name" value="Homeodomain-like"/>
    <property type="match status" value="1"/>
</dbReference>
<feature type="DNA-binding region" description="H-T-H motif" evidence="4">
    <location>
        <begin position="43"/>
        <end position="62"/>
    </location>
</feature>
<evidence type="ECO:0000256" key="4">
    <source>
        <dbReference type="PROSITE-ProRule" id="PRU00335"/>
    </source>
</evidence>
<gene>
    <name evidence="6" type="ORF">ACH46_20630</name>
</gene>
<keyword evidence="7" id="KW-1185">Reference proteome</keyword>
<evidence type="ECO:0000313" key="7">
    <source>
        <dbReference type="Proteomes" id="UP000063789"/>
    </source>
</evidence>
<keyword evidence="1" id="KW-0805">Transcription regulation</keyword>
<sequence>MSNVTGGRTYGGVSAVERQKQRRSALVEAGLELFGTDGFLNVSVKKICDEAGLTQRYFYESFPDRVALLAAVYQHCVDEARADTLQAAAAVLQRMNVTDGPIPREVIPALAEEALGGFIKNIVDDPRRARVILIEVVAVAPEIEKLRLGAIHDWADLIGGFAGGGEPLTPTQRLGAIGLVGALTQLLVDWQMALTNPVSESAGPDFFQVDAIHRVVTEMFVATYDRIFAPES</sequence>
<dbReference type="RefSeq" id="WP_062394746.1">
    <property type="nucleotide sequence ID" value="NZ_CP011853.1"/>
</dbReference>
<dbReference type="Gene3D" id="1.10.357.10">
    <property type="entry name" value="Tetracycline Repressor, domain 2"/>
    <property type="match status" value="1"/>
</dbReference>
<evidence type="ECO:0000256" key="1">
    <source>
        <dbReference type="ARBA" id="ARBA00023015"/>
    </source>
</evidence>
<keyword evidence="3" id="KW-0804">Transcription</keyword>
<protein>
    <submittedName>
        <fullName evidence="6">TetR family transcriptional regulator</fullName>
    </submittedName>
</protein>
<dbReference type="OrthoDB" id="4802216at2"/>
<dbReference type="Pfam" id="PF00440">
    <property type="entry name" value="TetR_N"/>
    <property type="match status" value="1"/>
</dbReference>
<accession>A0A0N9N6C6</accession>
<feature type="domain" description="HTH tetR-type" evidence="5">
    <location>
        <begin position="20"/>
        <end position="80"/>
    </location>
</feature>
<name>A0A0N9N6C6_9ACTN</name>